<reference evidence="1 2" key="1">
    <citation type="submission" date="2024-01" db="EMBL/GenBank/DDBJ databases">
        <title>The complete chloroplast genome sequence of Lithospermum erythrorhizon: insights into the phylogenetic relationship among Boraginaceae species and the maternal lineages of purple gromwells.</title>
        <authorList>
            <person name="Okada T."/>
            <person name="Watanabe K."/>
        </authorList>
    </citation>
    <scope>NUCLEOTIDE SEQUENCE [LARGE SCALE GENOMIC DNA]</scope>
</reference>
<evidence type="ECO:0000313" key="1">
    <source>
        <dbReference type="EMBL" id="GAA0157401.1"/>
    </source>
</evidence>
<evidence type="ECO:0000313" key="2">
    <source>
        <dbReference type="Proteomes" id="UP001454036"/>
    </source>
</evidence>
<protein>
    <submittedName>
        <fullName evidence="1">Uncharacterized protein</fullName>
    </submittedName>
</protein>
<organism evidence="1 2">
    <name type="scientific">Lithospermum erythrorhizon</name>
    <name type="common">Purple gromwell</name>
    <name type="synonym">Lithospermum officinale var. erythrorhizon</name>
    <dbReference type="NCBI Taxonomy" id="34254"/>
    <lineage>
        <taxon>Eukaryota</taxon>
        <taxon>Viridiplantae</taxon>
        <taxon>Streptophyta</taxon>
        <taxon>Embryophyta</taxon>
        <taxon>Tracheophyta</taxon>
        <taxon>Spermatophyta</taxon>
        <taxon>Magnoliopsida</taxon>
        <taxon>eudicotyledons</taxon>
        <taxon>Gunneridae</taxon>
        <taxon>Pentapetalae</taxon>
        <taxon>asterids</taxon>
        <taxon>lamiids</taxon>
        <taxon>Boraginales</taxon>
        <taxon>Boraginaceae</taxon>
        <taxon>Boraginoideae</taxon>
        <taxon>Lithospermeae</taxon>
        <taxon>Lithospermum</taxon>
    </lineage>
</organism>
<keyword evidence="2" id="KW-1185">Reference proteome</keyword>
<dbReference type="Proteomes" id="UP001454036">
    <property type="component" value="Unassembled WGS sequence"/>
</dbReference>
<dbReference type="EMBL" id="BAABME010003096">
    <property type="protein sequence ID" value="GAA0157401.1"/>
    <property type="molecule type" value="Genomic_DNA"/>
</dbReference>
<gene>
    <name evidence="1" type="ORF">LIER_14676</name>
</gene>
<name>A0AAV3Q377_LITER</name>
<dbReference type="AlphaFoldDB" id="A0AAV3Q377"/>
<sequence length="231" mass="25535">MGRQTEAADHRLSLQQELSIPFPSLAQKAVVEEEIFPLREEVPPEVPQEEASPFTPRLPIYSGLYLAKPYSITNMEVMGDSPWGSRKFHFHPTKPLQSKELAAPYSELVDPYAAFAQTAKHFNQAINGAFLLARRADHLAVDNNSLRYKEVVQVKQDADLALASAVAEAESARIHFANSTLLSFLSSPAYEKKVGSECAAYFHSIVASTQGRFPDLAVLFNEEVARRGTGT</sequence>
<accession>A0AAV3Q377</accession>
<comment type="caution">
    <text evidence="1">The sequence shown here is derived from an EMBL/GenBank/DDBJ whole genome shotgun (WGS) entry which is preliminary data.</text>
</comment>
<proteinExistence type="predicted"/>